<dbReference type="EMBL" id="JASPKZ010000901">
    <property type="protein sequence ID" value="KAJ9598900.1"/>
    <property type="molecule type" value="Genomic_DNA"/>
</dbReference>
<proteinExistence type="predicted"/>
<evidence type="ECO:0000313" key="3">
    <source>
        <dbReference type="Proteomes" id="UP001233999"/>
    </source>
</evidence>
<dbReference type="AlphaFoldDB" id="A0AAD8EQ01"/>
<feature type="transmembrane region" description="Helical" evidence="1">
    <location>
        <begin position="123"/>
        <end position="150"/>
    </location>
</feature>
<keyword evidence="3" id="KW-1185">Reference proteome</keyword>
<comment type="caution">
    <text evidence="2">The sequence shown here is derived from an EMBL/GenBank/DDBJ whole genome shotgun (WGS) entry which is preliminary data.</text>
</comment>
<keyword evidence="1" id="KW-0472">Membrane</keyword>
<reference evidence="2" key="2">
    <citation type="submission" date="2023-05" db="EMBL/GenBank/DDBJ databases">
        <authorList>
            <person name="Fouks B."/>
        </authorList>
    </citation>
    <scope>NUCLEOTIDE SEQUENCE</scope>
    <source>
        <strain evidence="2">Stay&amp;Tobe</strain>
        <tissue evidence="2">Testes</tissue>
    </source>
</reference>
<protein>
    <submittedName>
        <fullName evidence="2">Uncharacterized protein</fullName>
    </submittedName>
</protein>
<evidence type="ECO:0000313" key="2">
    <source>
        <dbReference type="EMBL" id="KAJ9598900.1"/>
    </source>
</evidence>
<accession>A0AAD8EQ01</accession>
<name>A0AAD8EQ01_DIPPU</name>
<organism evidence="2 3">
    <name type="scientific">Diploptera punctata</name>
    <name type="common">Pacific beetle cockroach</name>
    <dbReference type="NCBI Taxonomy" id="6984"/>
    <lineage>
        <taxon>Eukaryota</taxon>
        <taxon>Metazoa</taxon>
        <taxon>Ecdysozoa</taxon>
        <taxon>Arthropoda</taxon>
        <taxon>Hexapoda</taxon>
        <taxon>Insecta</taxon>
        <taxon>Pterygota</taxon>
        <taxon>Neoptera</taxon>
        <taxon>Polyneoptera</taxon>
        <taxon>Dictyoptera</taxon>
        <taxon>Blattodea</taxon>
        <taxon>Blaberoidea</taxon>
        <taxon>Blaberidae</taxon>
        <taxon>Diplopterinae</taxon>
        <taxon>Diploptera</taxon>
    </lineage>
</organism>
<feature type="non-terminal residue" evidence="2">
    <location>
        <position position="1"/>
    </location>
</feature>
<keyword evidence="1" id="KW-1133">Transmembrane helix</keyword>
<evidence type="ECO:0000256" key="1">
    <source>
        <dbReference type="SAM" id="Phobius"/>
    </source>
</evidence>
<dbReference type="Proteomes" id="UP001233999">
    <property type="component" value="Unassembled WGS sequence"/>
</dbReference>
<sequence length="218" mass="25490">NWQYISRHIAMTNQQTEPNYGDILDHETGEPVQINSVNQPIYICRTNEETGELEKAPLCSENREKRKTFQVPKTALAKYQPTMNSNLLALAELFNDDEIRPQYYCPATIEEKFLHDTHNISPIVFLLPTFFLFPFPAWLTVISIIVELCLHMWAHKINKDCKDPDLMYRSPLHILTSQFCAFCKSKRYMKRVGKLQDARALKVYSRKPTYVERISVMT</sequence>
<keyword evidence="1" id="KW-0812">Transmembrane</keyword>
<reference evidence="2" key="1">
    <citation type="journal article" date="2023" name="IScience">
        <title>Live-bearing cockroach genome reveals convergent evolutionary mechanisms linked to viviparity in insects and beyond.</title>
        <authorList>
            <person name="Fouks B."/>
            <person name="Harrison M.C."/>
            <person name="Mikhailova A.A."/>
            <person name="Marchal E."/>
            <person name="English S."/>
            <person name="Carruthers M."/>
            <person name="Jennings E.C."/>
            <person name="Chiamaka E.L."/>
            <person name="Frigard R.A."/>
            <person name="Pippel M."/>
            <person name="Attardo G.M."/>
            <person name="Benoit J.B."/>
            <person name="Bornberg-Bauer E."/>
            <person name="Tobe S.S."/>
        </authorList>
    </citation>
    <scope>NUCLEOTIDE SEQUENCE</scope>
    <source>
        <strain evidence="2">Stay&amp;Tobe</strain>
    </source>
</reference>
<gene>
    <name evidence="2" type="ORF">L9F63_026566</name>
</gene>